<keyword evidence="1" id="KW-0812">Transmembrane</keyword>
<keyword evidence="1" id="KW-1133">Transmembrane helix</keyword>
<proteinExistence type="predicted"/>
<dbReference type="AlphaFoldDB" id="A0A382KHR8"/>
<organism evidence="2">
    <name type="scientific">marine metagenome</name>
    <dbReference type="NCBI Taxonomy" id="408172"/>
    <lineage>
        <taxon>unclassified sequences</taxon>
        <taxon>metagenomes</taxon>
        <taxon>ecological metagenomes</taxon>
    </lineage>
</organism>
<protein>
    <submittedName>
        <fullName evidence="2">Uncharacterized protein</fullName>
    </submittedName>
</protein>
<name>A0A382KHR8_9ZZZZ</name>
<feature type="transmembrane region" description="Helical" evidence="1">
    <location>
        <begin position="53"/>
        <end position="78"/>
    </location>
</feature>
<accession>A0A382KHR8</accession>
<evidence type="ECO:0000256" key="1">
    <source>
        <dbReference type="SAM" id="Phobius"/>
    </source>
</evidence>
<feature type="non-terminal residue" evidence="2">
    <location>
        <position position="1"/>
    </location>
</feature>
<reference evidence="2" key="1">
    <citation type="submission" date="2018-05" db="EMBL/GenBank/DDBJ databases">
        <authorList>
            <person name="Lanie J.A."/>
            <person name="Ng W.-L."/>
            <person name="Kazmierczak K.M."/>
            <person name="Andrzejewski T.M."/>
            <person name="Davidsen T.M."/>
            <person name="Wayne K.J."/>
            <person name="Tettelin H."/>
            <person name="Glass J.I."/>
            <person name="Rusch D."/>
            <person name="Podicherti R."/>
            <person name="Tsui H.-C.T."/>
            <person name="Winkler M.E."/>
        </authorList>
    </citation>
    <scope>NUCLEOTIDE SEQUENCE</scope>
</reference>
<sequence>FFGMPMFFVWGYIGGVAQVGVATFFNLFTEFIGALIARRYFWKKYGKQEWRRYAMVLAVGYGVGLALVGMFCAAILMIRKAVSATVF</sequence>
<gene>
    <name evidence="2" type="ORF">METZ01_LOCUS277368</name>
</gene>
<feature type="transmembrane region" description="Helical" evidence="1">
    <location>
        <begin position="12"/>
        <end position="41"/>
    </location>
</feature>
<evidence type="ECO:0000313" key="2">
    <source>
        <dbReference type="EMBL" id="SVC24514.1"/>
    </source>
</evidence>
<dbReference type="EMBL" id="UINC01081029">
    <property type="protein sequence ID" value="SVC24514.1"/>
    <property type="molecule type" value="Genomic_DNA"/>
</dbReference>
<keyword evidence="1" id="KW-0472">Membrane</keyword>